<sequence>MKPTTLSLAVLMATSALIAPWAAVAQDAQTTEVQPEVTDSAAEEPITEVTVKGKFVPNSMRRTAEVVSIMTSEDLKRTGDDSAASALTRVTGLSLVEGRFVYVRGLGERYSSALLNGSPLPSPEPLQRVVPLDLFPSSILSRLSVQKTHSADYWGEFGGGVVDLKTVTTPASPFLSLSVSTGGNTETTGQHGFTHYGSDTDWLGFDDGTRKLPLRLRQAIATGKQVTQGNFTDTELQKIGQDFVNAPLNLIQETNSLPANLSFNIVGGKSFDVAAGEVGVIGLVDFSNGWKARNGIQQTAVNDLDKLAVYDDYDYSTSENNVSLNGLFGLGFRQAKHSVQWTNLFIRNTTKRTQVREGYDGANGEVRRREQSGWYERQLFSTQLNGTSDLTDKLTLNWRASYAQTERDVPYEKSITYGVGLEGRWYHDASRVRNRTDFSELNDKVKSAGASLDYDFSLGEGRDGTLTGGFDILENKRDAWNRQFSYLTPNNTLPVPVQYTRVDFLLSDFNISPDRLVLTEVTGGDGAAAYEGGLFVNAAFAKVDVEVIPLVRVAAGLRFESAKQRITTVNLFTSGTTPTPIQPLKEEYLLPSATVTWNFAEDMQLRGGISKTIGRPQFRELAPQVYLDPEQDRLFVGNPFLKDTEITNFDARYEWYYDAGQYITAGLFYKDIEKPVEATILDTGSGEGQQSYINAPKATLVGLEFDYKGEFDSPVEGAWFASKKWLVAANYTWTDSEVQAKSGDVVYTAANQGQPTPATNYIIDGSRLQGQSEHVANLQFGWNDLEAKSQATLLLTYVSERVSARGKPGYPDYIQEPGAMLDFTYRKGFDAFGQELNFGVEIRNLLGTEYEEYQERNGRVNINNYDIGQSVSFSLSTQF</sequence>
<gene>
    <name evidence="8" type="ORF">PQU98_14245</name>
</gene>
<comment type="caution">
    <text evidence="8">The sequence shown here is derived from an EMBL/GenBank/DDBJ whole genome shotgun (WGS) entry which is preliminary data.</text>
</comment>
<keyword evidence="3" id="KW-0998">Cell outer membrane</keyword>
<dbReference type="EMBL" id="JAQQKV010000003">
    <property type="protein sequence ID" value="MDC7677302.1"/>
    <property type="molecule type" value="Genomic_DNA"/>
</dbReference>
<accession>A0ABT5HM31</accession>
<comment type="subcellular location">
    <subcellularLocation>
        <location evidence="1 4">Cell outer membrane</location>
    </subcellularLocation>
</comment>
<evidence type="ECO:0000259" key="7">
    <source>
        <dbReference type="Pfam" id="PF07715"/>
    </source>
</evidence>
<dbReference type="PANTHER" id="PTHR40980:SF5">
    <property type="entry name" value="TONB-DEPENDENT RECEPTOR"/>
    <property type="match status" value="1"/>
</dbReference>
<dbReference type="InterPro" id="IPR000531">
    <property type="entry name" value="Beta-barrel_TonB"/>
</dbReference>
<dbReference type="RefSeq" id="WP_272745626.1">
    <property type="nucleotide sequence ID" value="NZ_JAQQKV010000003.1"/>
</dbReference>
<evidence type="ECO:0000256" key="2">
    <source>
        <dbReference type="ARBA" id="ARBA00023136"/>
    </source>
</evidence>
<dbReference type="Gene3D" id="2.170.130.10">
    <property type="entry name" value="TonB-dependent receptor, plug domain"/>
    <property type="match status" value="1"/>
</dbReference>
<evidence type="ECO:0000313" key="9">
    <source>
        <dbReference type="Proteomes" id="UP001218579"/>
    </source>
</evidence>
<dbReference type="InterPro" id="IPR012910">
    <property type="entry name" value="Plug_dom"/>
</dbReference>
<keyword evidence="9" id="KW-1185">Reference proteome</keyword>
<dbReference type="Pfam" id="PF07715">
    <property type="entry name" value="Plug"/>
    <property type="match status" value="1"/>
</dbReference>
<evidence type="ECO:0000259" key="6">
    <source>
        <dbReference type="Pfam" id="PF00593"/>
    </source>
</evidence>
<dbReference type="Pfam" id="PF00593">
    <property type="entry name" value="TonB_dep_Rec_b-barrel"/>
    <property type="match status" value="1"/>
</dbReference>
<dbReference type="Proteomes" id="UP001218579">
    <property type="component" value="Unassembled WGS sequence"/>
</dbReference>
<proteinExistence type="inferred from homology"/>
<feature type="domain" description="TonB-dependent receptor plug" evidence="7">
    <location>
        <begin position="61"/>
        <end position="161"/>
    </location>
</feature>
<comment type="similarity">
    <text evidence="4">Belongs to the TonB-dependent receptor family.</text>
</comment>
<evidence type="ECO:0000256" key="5">
    <source>
        <dbReference type="SAM" id="SignalP"/>
    </source>
</evidence>
<keyword evidence="4" id="KW-0798">TonB box</keyword>
<evidence type="ECO:0000256" key="4">
    <source>
        <dbReference type="RuleBase" id="RU003357"/>
    </source>
</evidence>
<keyword evidence="5" id="KW-0732">Signal</keyword>
<feature type="chain" id="PRO_5046430010" evidence="5">
    <location>
        <begin position="26"/>
        <end position="879"/>
    </location>
</feature>
<feature type="domain" description="TonB-dependent receptor-like beta-barrel" evidence="6">
    <location>
        <begin position="321"/>
        <end position="845"/>
    </location>
</feature>
<feature type="signal peptide" evidence="5">
    <location>
        <begin position="1"/>
        <end position="25"/>
    </location>
</feature>
<dbReference type="InterPro" id="IPR037066">
    <property type="entry name" value="Plug_dom_sf"/>
</dbReference>
<dbReference type="PANTHER" id="PTHR40980">
    <property type="entry name" value="PLUG DOMAIN-CONTAINING PROTEIN"/>
    <property type="match status" value="1"/>
</dbReference>
<evidence type="ECO:0000256" key="1">
    <source>
        <dbReference type="ARBA" id="ARBA00004442"/>
    </source>
</evidence>
<evidence type="ECO:0000313" key="8">
    <source>
        <dbReference type="EMBL" id="MDC7677302.1"/>
    </source>
</evidence>
<evidence type="ECO:0000256" key="3">
    <source>
        <dbReference type="ARBA" id="ARBA00023237"/>
    </source>
</evidence>
<dbReference type="InterPro" id="IPR036942">
    <property type="entry name" value="Beta-barrel_TonB_sf"/>
</dbReference>
<reference evidence="8 9" key="1">
    <citation type="submission" date="2023-01" db="EMBL/GenBank/DDBJ databases">
        <title>Novel species of the genus Asticcacaulis isolated from rivers.</title>
        <authorList>
            <person name="Lu H."/>
        </authorList>
    </citation>
    <scope>NUCLEOTIDE SEQUENCE [LARGE SCALE GENOMIC DNA]</scope>
    <source>
        <strain evidence="8 9">LKC15W</strain>
    </source>
</reference>
<organism evidence="8 9">
    <name type="scientific">Asticcacaulis machinosus</name>
    <dbReference type="NCBI Taxonomy" id="2984211"/>
    <lineage>
        <taxon>Bacteria</taxon>
        <taxon>Pseudomonadati</taxon>
        <taxon>Pseudomonadota</taxon>
        <taxon>Alphaproteobacteria</taxon>
        <taxon>Caulobacterales</taxon>
        <taxon>Caulobacteraceae</taxon>
        <taxon>Asticcacaulis</taxon>
    </lineage>
</organism>
<keyword evidence="2 4" id="KW-0472">Membrane</keyword>
<dbReference type="SUPFAM" id="SSF56935">
    <property type="entry name" value="Porins"/>
    <property type="match status" value="1"/>
</dbReference>
<dbReference type="Gene3D" id="2.40.170.20">
    <property type="entry name" value="TonB-dependent receptor, beta-barrel domain"/>
    <property type="match status" value="1"/>
</dbReference>
<name>A0ABT5HM31_9CAUL</name>
<keyword evidence="8" id="KW-0675">Receptor</keyword>
<protein>
    <submittedName>
        <fullName evidence="8">TonB-dependent receptor</fullName>
    </submittedName>
</protein>